<dbReference type="EMBL" id="JAAGBB010000002">
    <property type="protein sequence ID" value="MBR0663159.1"/>
    <property type="molecule type" value="Genomic_DNA"/>
</dbReference>
<proteinExistence type="predicted"/>
<feature type="domain" description="HTH gntR-type" evidence="4">
    <location>
        <begin position="17"/>
        <end position="85"/>
    </location>
</feature>
<dbReference type="InterPro" id="IPR050679">
    <property type="entry name" value="Bact_HTH_transcr_reg"/>
</dbReference>
<dbReference type="SUPFAM" id="SSF64288">
    <property type="entry name" value="Chorismate lyase-like"/>
    <property type="match status" value="1"/>
</dbReference>
<evidence type="ECO:0000256" key="3">
    <source>
        <dbReference type="ARBA" id="ARBA00023163"/>
    </source>
</evidence>
<organism evidence="5 6">
    <name type="scientific">Plastoroseomonas hellenica</name>
    <dbReference type="NCBI Taxonomy" id="2687306"/>
    <lineage>
        <taxon>Bacteria</taxon>
        <taxon>Pseudomonadati</taxon>
        <taxon>Pseudomonadota</taxon>
        <taxon>Alphaproteobacteria</taxon>
        <taxon>Acetobacterales</taxon>
        <taxon>Acetobacteraceae</taxon>
        <taxon>Plastoroseomonas</taxon>
    </lineage>
</organism>
<reference evidence="6" key="1">
    <citation type="journal article" date="2021" name="Syst. Appl. Microbiol.">
        <title>Roseomonas hellenica sp. nov., isolated from roots of wild-growing Alkanna tinctoria.</title>
        <authorList>
            <person name="Rat A."/>
            <person name="Naranjo H.D."/>
            <person name="Lebbe L."/>
            <person name="Cnockaert M."/>
            <person name="Krigas N."/>
            <person name="Grigoriadou K."/>
            <person name="Maloupa E."/>
            <person name="Willems A."/>
        </authorList>
    </citation>
    <scope>NUCLEOTIDE SEQUENCE [LARGE SCALE GENOMIC DNA]</scope>
    <source>
        <strain evidence="6">LMG 31523</strain>
    </source>
</reference>
<dbReference type="Gene3D" id="3.40.1410.10">
    <property type="entry name" value="Chorismate lyase-like"/>
    <property type="match status" value="1"/>
</dbReference>
<dbReference type="InterPro" id="IPR036390">
    <property type="entry name" value="WH_DNA-bd_sf"/>
</dbReference>
<keyword evidence="2" id="KW-0238">DNA-binding</keyword>
<evidence type="ECO:0000259" key="4">
    <source>
        <dbReference type="PROSITE" id="PS50949"/>
    </source>
</evidence>
<sequence length="254" mass="27806">MVGHSVRKEREAGGDSPPLYRTVIDALRQEILSGARAIGEKLPTEDALCRRFGVSRHTIREALRQLREEGLVASRQGAGTTVVRRAAPPLYTSSIASVEELLQYATEARYEVDKSGLVTADAALAARLGCSVGQRWLRVEGFRTVAGQEAPICWTEVFVLSDYAGIGLMIGRRSGTIYSWIEEMYGVRIGEVQQVLRAEPMPEAIAAELACAPGSMAIGIRRAYRLANGELVEVAFNLHPADRFTYALTLQRQG</sequence>
<protein>
    <submittedName>
        <fullName evidence="5">GntR family transcriptional regulator</fullName>
    </submittedName>
</protein>
<evidence type="ECO:0000256" key="1">
    <source>
        <dbReference type="ARBA" id="ARBA00023015"/>
    </source>
</evidence>
<comment type="caution">
    <text evidence="5">The sequence shown here is derived from an EMBL/GenBank/DDBJ whole genome shotgun (WGS) entry which is preliminary data.</text>
</comment>
<dbReference type="InterPro" id="IPR028978">
    <property type="entry name" value="Chorismate_lyase_/UTRA_dom_sf"/>
</dbReference>
<gene>
    <name evidence="5" type="ORF">GXW71_02205</name>
</gene>
<dbReference type="Proteomes" id="UP001196870">
    <property type="component" value="Unassembled WGS sequence"/>
</dbReference>
<keyword evidence="1" id="KW-0805">Transcription regulation</keyword>
<keyword evidence="6" id="KW-1185">Reference proteome</keyword>
<dbReference type="Gene3D" id="1.10.10.10">
    <property type="entry name" value="Winged helix-like DNA-binding domain superfamily/Winged helix DNA-binding domain"/>
    <property type="match status" value="1"/>
</dbReference>
<dbReference type="PANTHER" id="PTHR44846:SF17">
    <property type="entry name" value="GNTR-FAMILY TRANSCRIPTIONAL REGULATOR"/>
    <property type="match status" value="1"/>
</dbReference>
<dbReference type="PANTHER" id="PTHR44846">
    <property type="entry name" value="MANNOSYL-D-GLYCERATE TRANSPORT/METABOLISM SYSTEM REPRESSOR MNGR-RELATED"/>
    <property type="match status" value="1"/>
</dbReference>
<dbReference type="InterPro" id="IPR011663">
    <property type="entry name" value="UTRA"/>
</dbReference>
<evidence type="ECO:0000256" key="2">
    <source>
        <dbReference type="ARBA" id="ARBA00023125"/>
    </source>
</evidence>
<accession>A0ABS5ES98</accession>
<name>A0ABS5ES98_9PROT</name>
<dbReference type="PROSITE" id="PS50949">
    <property type="entry name" value="HTH_GNTR"/>
    <property type="match status" value="1"/>
</dbReference>
<keyword evidence="3" id="KW-0804">Transcription</keyword>
<dbReference type="InterPro" id="IPR036388">
    <property type="entry name" value="WH-like_DNA-bd_sf"/>
</dbReference>
<dbReference type="Pfam" id="PF00392">
    <property type="entry name" value="GntR"/>
    <property type="match status" value="1"/>
</dbReference>
<dbReference type="CDD" id="cd07377">
    <property type="entry name" value="WHTH_GntR"/>
    <property type="match status" value="1"/>
</dbReference>
<evidence type="ECO:0000313" key="5">
    <source>
        <dbReference type="EMBL" id="MBR0663159.1"/>
    </source>
</evidence>
<dbReference type="Pfam" id="PF07702">
    <property type="entry name" value="UTRA"/>
    <property type="match status" value="1"/>
</dbReference>
<dbReference type="SMART" id="SM00866">
    <property type="entry name" value="UTRA"/>
    <property type="match status" value="1"/>
</dbReference>
<dbReference type="SMART" id="SM00345">
    <property type="entry name" value="HTH_GNTR"/>
    <property type="match status" value="1"/>
</dbReference>
<dbReference type="SUPFAM" id="SSF46785">
    <property type="entry name" value="Winged helix' DNA-binding domain"/>
    <property type="match status" value="1"/>
</dbReference>
<dbReference type="PRINTS" id="PR00035">
    <property type="entry name" value="HTHGNTR"/>
</dbReference>
<dbReference type="RefSeq" id="WP_211850753.1">
    <property type="nucleotide sequence ID" value="NZ_JAAGBB010000002.1"/>
</dbReference>
<evidence type="ECO:0000313" key="6">
    <source>
        <dbReference type="Proteomes" id="UP001196870"/>
    </source>
</evidence>
<dbReference type="InterPro" id="IPR000524">
    <property type="entry name" value="Tscrpt_reg_HTH_GntR"/>
</dbReference>